<organism evidence="8 9">
    <name type="scientific">Serinibacter salmoneus</name>
    <dbReference type="NCBI Taxonomy" id="556530"/>
    <lineage>
        <taxon>Bacteria</taxon>
        <taxon>Bacillati</taxon>
        <taxon>Actinomycetota</taxon>
        <taxon>Actinomycetes</taxon>
        <taxon>Micrococcales</taxon>
        <taxon>Beutenbergiaceae</taxon>
        <taxon>Serinibacter</taxon>
    </lineage>
</organism>
<feature type="transmembrane region" description="Helical" evidence="6">
    <location>
        <begin position="155"/>
        <end position="179"/>
    </location>
</feature>
<protein>
    <submittedName>
        <fullName evidence="8">ABC-2 type transport system permease protein</fullName>
    </submittedName>
</protein>
<proteinExistence type="predicted"/>
<sequence>MSESTLPGPIGLARTRIAYEIRGYFRQGDTVFFTFLFPVLILTIFSSIFTGYLSPTTGMLDEPAPGALSMATYYLPGIVAAGLLLSGVQNLAVDIAQEKYNGRLKRLGGTPMSPLTYFLGKLGQVFMTGIGQCALILAVAVLLFDVTLPSDAASWLTFAWVFVLGLAASAVLGIALSALPRSGRSASAVVIPIVLILQFISGVYVLNFQLPDAVQNVANVFPLAWLARGMRSALLPQDMVVLEQGETWAHGATLAVLLAWLIVGTVLARLTFRWIRRDA</sequence>
<keyword evidence="9" id="KW-1185">Reference proteome</keyword>
<dbReference type="GO" id="GO:0140359">
    <property type="term" value="F:ABC-type transporter activity"/>
    <property type="evidence" value="ECO:0007669"/>
    <property type="project" value="InterPro"/>
</dbReference>
<dbReference type="EMBL" id="PDJD01000001">
    <property type="protein sequence ID" value="PFG19115.1"/>
    <property type="molecule type" value="Genomic_DNA"/>
</dbReference>
<evidence type="ECO:0000256" key="2">
    <source>
        <dbReference type="ARBA" id="ARBA00022692"/>
    </source>
</evidence>
<feature type="transmembrane region" description="Helical" evidence="6">
    <location>
        <begin position="73"/>
        <end position="96"/>
    </location>
</feature>
<dbReference type="InterPro" id="IPR000412">
    <property type="entry name" value="ABC_2_transport"/>
</dbReference>
<comment type="subcellular location">
    <subcellularLocation>
        <location evidence="1">Membrane</location>
        <topology evidence="1">Multi-pass membrane protein</topology>
    </subcellularLocation>
</comment>
<gene>
    <name evidence="8" type="ORF">ATL40_0671</name>
</gene>
<feature type="transmembrane region" description="Helical" evidence="6">
    <location>
        <begin position="31"/>
        <end position="53"/>
    </location>
</feature>
<feature type="transmembrane region" description="Helical" evidence="6">
    <location>
        <begin position="186"/>
        <end position="206"/>
    </location>
</feature>
<dbReference type="Pfam" id="PF12698">
    <property type="entry name" value="ABC2_membrane_3"/>
    <property type="match status" value="1"/>
</dbReference>
<keyword evidence="4 6" id="KW-0472">Membrane</keyword>
<evidence type="ECO:0000313" key="8">
    <source>
        <dbReference type="EMBL" id="PFG19115.1"/>
    </source>
</evidence>
<evidence type="ECO:0000256" key="3">
    <source>
        <dbReference type="ARBA" id="ARBA00022989"/>
    </source>
</evidence>
<dbReference type="OrthoDB" id="9786643at2"/>
<dbReference type="Proteomes" id="UP000224915">
    <property type="component" value="Unassembled WGS sequence"/>
</dbReference>
<keyword evidence="5" id="KW-0046">Antibiotic resistance</keyword>
<dbReference type="PROSITE" id="PS51012">
    <property type="entry name" value="ABC_TM2"/>
    <property type="match status" value="1"/>
</dbReference>
<evidence type="ECO:0000313" key="9">
    <source>
        <dbReference type="Proteomes" id="UP000224915"/>
    </source>
</evidence>
<dbReference type="GO" id="GO:0046677">
    <property type="term" value="P:response to antibiotic"/>
    <property type="evidence" value="ECO:0007669"/>
    <property type="project" value="UniProtKB-KW"/>
</dbReference>
<reference evidence="8 9" key="1">
    <citation type="submission" date="2017-10" db="EMBL/GenBank/DDBJ databases">
        <title>Sequencing the genomes of 1000 actinobacteria strains.</title>
        <authorList>
            <person name="Klenk H.-P."/>
        </authorList>
    </citation>
    <scope>NUCLEOTIDE SEQUENCE [LARGE SCALE GENOMIC DNA]</scope>
    <source>
        <strain evidence="8 9">DSM 21801</strain>
    </source>
</reference>
<evidence type="ECO:0000259" key="7">
    <source>
        <dbReference type="PROSITE" id="PS51012"/>
    </source>
</evidence>
<comment type="caution">
    <text evidence="8">The sequence shown here is derived from an EMBL/GenBank/DDBJ whole genome shotgun (WGS) entry which is preliminary data.</text>
</comment>
<keyword evidence="2 6" id="KW-0812">Transmembrane</keyword>
<keyword evidence="3 6" id="KW-1133">Transmembrane helix</keyword>
<accession>A0A2A9CYN3</accession>
<dbReference type="InterPro" id="IPR052902">
    <property type="entry name" value="ABC-2_transporter"/>
</dbReference>
<dbReference type="GO" id="GO:0043190">
    <property type="term" value="C:ATP-binding cassette (ABC) transporter complex"/>
    <property type="evidence" value="ECO:0007669"/>
    <property type="project" value="InterPro"/>
</dbReference>
<feature type="transmembrane region" description="Helical" evidence="6">
    <location>
        <begin position="248"/>
        <end position="272"/>
    </location>
</feature>
<dbReference type="PANTHER" id="PTHR43027:SF2">
    <property type="entry name" value="TRANSPORT PERMEASE PROTEIN"/>
    <property type="match status" value="1"/>
</dbReference>
<feature type="domain" description="ABC transmembrane type-2" evidence="7">
    <location>
        <begin position="29"/>
        <end position="275"/>
    </location>
</feature>
<evidence type="ECO:0000256" key="4">
    <source>
        <dbReference type="ARBA" id="ARBA00023136"/>
    </source>
</evidence>
<feature type="transmembrane region" description="Helical" evidence="6">
    <location>
        <begin position="117"/>
        <end position="143"/>
    </location>
</feature>
<evidence type="ECO:0000256" key="5">
    <source>
        <dbReference type="ARBA" id="ARBA00023251"/>
    </source>
</evidence>
<dbReference type="PANTHER" id="PTHR43027">
    <property type="entry name" value="DOXORUBICIN RESISTANCE ABC TRANSPORTER PERMEASE PROTEIN DRRC-RELATED"/>
    <property type="match status" value="1"/>
</dbReference>
<evidence type="ECO:0000256" key="1">
    <source>
        <dbReference type="ARBA" id="ARBA00004141"/>
    </source>
</evidence>
<dbReference type="InterPro" id="IPR047817">
    <property type="entry name" value="ABC2_TM_bact-type"/>
</dbReference>
<dbReference type="RefSeq" id="WP_098468294.1">
    <property type="nucleotide sequence ID" value="NZ_PDJD01000001.1"/>
</dbReference>
<dbReference type="PIRSF" id="PIRSF006648">
    <property type="entry name" value="DrrB"/>
    <property type="match status" value="1"/>
</dbReference>
<dbReference type="AlphaFoldDB" id="A0A2A9CYN3"/>
<evidence type="ECO:0000256" key="6">
    <source>
        <dbReference type="SAM" id="Phobius"/>
    </source>
</evidence>
<name>A0A2A9CYN3_9MICO</name>
<dbReference type="InterPro" id="IPR013525">
    <property type="entry name" value="ABC2_TM"/>
</dbReference>